<gene>
    <name evidence="1" type="ORF">LJ207_02470</name>
</gene>
<organism evidence="1 2">
    <name type="scientific">Halanaerobium polyolivorans</name>
    <dbReference type="NCBI Taxonomy" id="2886943"/>
    <lineage>
        <taxon>Bacteria</taxon>
        <taxon>Bacillati</taxon>
        <taxon>Bacillota</taxon>
        <taxon>Clostridia</taxon>
        <taxon>Halanaerobiales</taxon>
        <taxon>Halanaerobiaceae</taxon>
        <taxon>Halanaerobium</taxon>
    </lineage>
</organism>
<keyword evidence="2" id="KW-1185">Reference proteome</keyword>
<evidence type="ECO:0000313" key="1">
    <source>
        <dbReference type="EMBL" id="MCC3144182.1"/>
    </source>
</evidence>
<accession>A0AAW4WXT0</accession>
<dbReference type="AlphaFoldDB" id="A0AAW4WXT0"/>
<dbReference type="Proteomes" id="UP001199296">
    <property type="component" value="Unassembled WGS sequence"/>
</dbReference>
<comment type="caution">
    <text evidence="1">The sequence shown here is derived from an EMBL/GenBank/DDBJ whole genome shotgun (WGS) entry which is preliminary data.</text>
</comment>
<dbReference type="RefSeq" id="WP_229343770.1">
    <property type="nucleotide sequence ID" value="NZ_JAJFAT010000002.1"/>
</dbReference>
<evidence type="ECO:0008006" key="3">
    <source>
        <dbReference type="Google" id="ProtNLM"/>
    </source>
</evidence>
<protein>
    <recommendedName>
        <fullName evidence="3">HMA domain-containing protein</fullName>
    </recommendedName>
</protein>
<name>A0AAW4WXT0_9FIRM</name>
<proteinExistence type="predicted"/>
<dbReference type="EMBL" id="JAJFAT010000002">
    <property type="protein sequence ID" value="MCC3144182.1"/>
    <property type="molecule type" value="Genomic_DNA"/>
</dbReference>
<evidence type="ECO:0000313" key="2">
    <source>
        <dbReference type="Proteomes" id="UP001199296"/>
    </source>
</evidence>
<reference evidence="1 2" key="1">
    <citation type="submission" date="2021-10" db="EMBL/GenBank/DDBJ databases">
        <authorList>
            <person name="Grouzdev D.S."/>
            <person name="Pantiukh K.S."/>
            <person name="Krutkina M.S."/>
        </authorList>
    </citation>
    <scope>NUCLEOTIDE SEQUENCE [LARGE SCALE GENOMIC DNA]</scope>
    <source>
        <strain evidence="1 2">Z-7514</strain>
    </source>
</reference>
<sequence length="91" mass="10631">MSKQCGGCNCQAKNKFVEMAAKKDSDNNRKRKYSVKYRIDLNKVECGEKEFIERIKSYQGIVDEVEFTEEELIISYDDRLIKPSELEKIVS</sequence>